<evidence type="ECO:0000313" key="1">
    <source>
        <dbReference type="EMBL" id="KAA0037023.1"/>
    </source>
</evidence>
<dbReference type="Proteomes" id="UP000321947">
    <property type="component" value="Unassembled WGS sequence"/>
</dbReference>
<proteinExistence type="predicted"/>
<organism evidence="2 4">
    <name type="scientific">Cucumis melo var. makuwa</name>
    <name type="common">Oriental melon</name>
    <dbReference type="NCBI Taxonomy" id="1194695"/>
    <lineage>
        <taxon>Eukaryota</taxon>
        <taxon>Viridiplantae</taxon>
        <taxon>Streptophyta</taxon>
        <taxon>Embryophyta</taxon>
        <taxon>Tracheophyta</taxon>
        <taxon>Spermatophyta</taxon>
        <taxon>Magnoliopsida</taxon>
        <taxon>eudicotyledons</taxon>
        <taxon>Gunneridae</taxon>
        <taxon>Pentapetalae</taxon>
        <taxon>rosids</taxon>
        <taxon>fabids</taxon>
        <taxon>Cucurbitales</taxon>
        <taxon>Cucurbitaceae</taxon>
        <taxon>Benincaseae</taxon>
        <taxon>Cucumis</taxon>
    </lineage>
</organism>
<reference evidence="3 4" key="1">
    <citation type="submission" date="2019-08" db="EMBL/GenBank/DDBJ databases">
        <title>Draft genome sequences of two oriental melons (Cucumis melo L. var makuwa).</title>
        <authorList>
            <person name="Kwon S.-Y."/>
        </authorList>
    </citation>
    <scope>NUCLEOTIDE SEQUENCE [LARGE SCALE GENOMIC DNA]</scope>
    <source>
        <strain evidence="4">cv. Chang Bougi</strain>
        <strain evidence="3">cv. SW 3</strain>
        <tissue evidence="2">Leaf</tissue>
    </source>
</reference>
<protein>
    <submittedName>
        <fullName evidence="2">Uncharacterized protein</fullName>
    </submittedName>
</protein>
<dbReference type="EMBL" id="SSTE01019085">
    <property type="protein sequence ID" value="KAA0037023.1"/>
    <property type="molecule type" value="Genomic_DNA"/>
</dbReference>
<accession>A0A5D3C641</accession>
<comment type="caution">
    <text evidence="2">The sequence shown here is derived from an EMBL/GenBank/DDBJ whole genome shotgun (WGS) entry which is preliminary data.</text>
</comment>
<evidence type="ECO:0000313" key="2">
    <source>
        <dbReference type="EMBL" id="TYK06628.1"/>
    </source>
</evidence>
<evidence type="ECO:0000313" key="4">
    <source>
        <dbReference type="Proteomes" id="UP000321947"/>
    </source>
</evidence>
<evidence type="ECO:0000313" key="3">
    <source>
        <dbReference type="Proteomes" id="UP000321393"/>
    </source>
</evidence>
<dbReference type="EMBL" id="SSTD01013395">
    <property type="protein sequence ID" value="TYK06628.1"/>
    <property type="molecule type" value="Genomic_DNA"/>
</dbReference>
<gene>
    <name evidence="2" type="ORF">E5676_scaffold453G001010</name>
    <name evidence="1" type="ORF">E6C27_scaffold86G001110</name>
</gene>
<name>A0A5D3C641_CUCMM</name>
<dbReference type="Proteomes" id="UP000321393">
    <property type="component" value="Unassembled WGS sequence"/>
</dbReference>
<dbReference type="AlphaFoldDB" id="A0A5D3C641"/>
<sequence length="228" mass="26827">MVMSLTSSIFLNLLKQRRVFLSLKKTREDSQKEFNNVTDRRGCVKATNGEEELNYHRSVMKEDAGACFRRANWLRVSRTWLIGRKRKRRPPRWSRTAGVRKLYMINIMTKYVDQYINQKDWDNRPKFLSKLKFIARFNQKAKEASVHVSNKPLTWRTTTGKEILSEYPPEEEASFPHPKMPSVAIVSSPYKTIDEEKTKIVGVREIKNIQQQLNYSDKVLTILSRSIE</sequence>